<dbReference type="STRING" id="1573173.A0A167E116"/>
<organism evidence="11 12">
    <name type="scientific">Colletotrichum incanum</name>
    <name type="common">Soybean anthracnose fungus</name>
    <dbReference type="NCBI Taxonomy" id="1573173"/>
    <lineage>
        <taxon>Eukaryota</taxon>
        <taxon>Fungi</taxon>
        <taxon>Dikarya</taxon>
        <taxon>Ascomycota</taxon>
        <taxon>Pezizomycotina</taxon>
        <taxon>Sordariomycetes</taxon>
        <taxon>Hypocreomycetidae</taxon>
        <taxon>Glomerellales</taxon>
        <taxon>Glomerellaceae</taxon>
        <taxon>Colletotrichum</taxon>
        <taxon>Colletotrichum spaethianum species complex</taxon>
    </lineage>
</organism>
<dbReference type="GO" id="GO:0015078">
    <property type="term" value="F:proton transmembrane transporter activity"/>
    <property type="evidence" value="ECO:0007669"/>
    <property type="project" value="InterPro"/>
</dbReference>
<protein>
    <submittedName>
        <fullName evidence="11">Atp synthase subunit g</fullName>
    </submittedName>
</protein>
<evidence type="ECO:0000256" key="7">
    <source>
        <dbReference type="ARBA" id="ARBA00023128"/>
    </source>
</evidence>
<sequence length="267" mass="28273">PSRKNTHPHHHPLPINWPPTKLPLRPRSRPHRRFPIRDPDTPTFNPLLPTSTSSTPFGPKMSSALARPLMRTTARTLPSRVAARFESTTTKKATESAKDAAGKASEYSAKAAQGLSRAASAAGPALSGAVSALGKVGGRTGKVINFIEKQVPWVIYYSRVGLELSKIVFHGQKMAPPPISTFQSYFQNALSVLKNPSGLLNSVSSTAGSAASAAAAKPATFASRINTASVAFGAVVAAECLGFFTVGEMIGRFKLVGYHGETHAAHH</sequence>
<feature type="non-terminal residue" evidence="11">
    <location>
        <position position="1"/>
    </location>
</feature>
<name>A0A167E116_COLIC</name>
<dbReference type="GO" id="GO:0045259">
    <property type="term" value="C:proton-transporting ATP synthase complex"/>
    <property type="evidence" value="ECO:0007669"/>
    <property type="project" value="UniProtKB-KW"/>
</dbReference>
<evidence type="ECO:0000256" key="4">
    <source>
        <dbReference type="ARBA" id="ARBA00022547"/>
    </source>
</evidence>
<evidence type="ECO:0000313" key="11">
    <source>
        <dbReference type="EMBL" id="KZL84574.1"/>
    </source>
</evidence>
<dbReference type="GO" id="GO:0031966">
    <property type="term" value="C:mitochondrial membrane"/>
    <property type="evidence" value="ECO:0007669"/>
    <property type="project" value="UniProtKB-SubCell"/>
</dbReference>
<comment type="subcellular location">
    <subcellularLocation>
        <location evidence="1">Mitochondrion membrane</location>
    </subcellularLocation>
</comment>
<feature type="region of interest" description="Disordered" evidence="10">
    <location>
        <begin position="1"/>
        <end position="59"/>
    </location>
</feature>
<evidence type="ECO:0000256" key="3">
    <source>
        <dbReference type="ARBA" id="ARBA00022448"/>
    </source>
</evidence>
<comment type="similarity">
    <text evidence="2">Belongs to the ATPase g subunit family.</text>
</comment>
<keyword evidence="9" id="KW-0066">ATP synthesis</keyword>
<keyword evidence="5" id="KW-0375">Hydrogen ion transport</keyword>
<keyword evidence="8" id="KW-0472">Membrane</keyword>
<reference evidence="11 12" key="1">
    <citation type="submission" date="2015-06" db="EMBL/GenBank/DDBJ databases">
        <title>Survival trade-offs in plant roots during colonization by closely related pathogenic and mutualistic fungi.</title>
        <authorList>
            <person name="Hacquard S."/>
            <person name="Kracher B."/>
            <person name="Hiruma K."/>
            <person name="Weinman A."/>
            <person name="Muench P."/>
            <person name="Garrido Oter R."/>
            <person name="Ver Loren van Themaat E."/>
            <person name="Dallerey J.-F."/>
            <person name="Damm U."/>
            <person name="Henrissat B."/>
            <person name="Lespinet O."/>
            <person name="Thon M."/>
            <person name="Kemen E."/>
            <person name="McHardy A.C."/>
            <person name="Schulze-Lefert P."/>
            <person name="O'Connell R.J."/>
        </authorList>
    </citation>
    <scope>NUCLEOTIDE SEQUENCE [LARGE SCALE GENOMIC DNA]</scope>
    <source>
        <strain evidence="11 12">MAFF 238704</strain>
    </source>
</reference>
<dbReference type="InterPro" id="IPR006808">
    <property type="entry name" value="ATP_synth_F0_gsu_mt"/>
</dbReference>
<evidence type="ECO:0000256" key="6">
    <source>
        <dbReference type="ARBA" id="ARBA00023065"/>
    </source>
</evidence>
<evidence type="ECO:0000256" key="9">
    <source>
        <dbReference type="ARBA" id="ARBA00023310"/>
    </source>
</evidence>
<keyword evidence="3" id="KW-0813">Transport</keyword>
<comment type="caution">
    <text evidence="11">The sequence shown here is derived from an EMBL/GenBank/DDBJ whole genome shotgun (WGS) entry which is preliminary data.</text>
</comment>
<evidence type="ECO:0000256" key="8">
    <source>
        <dbReference type="ARBA" id="ARBA00023136"/>
    </source>
</evidence>
<keyword evidence="12" id="KW-1185">Reference proteome</keyword>
<dbReference type="Pfam" id="PF04718">
    <property type="entry name" value="ATP-synt_G"/>
    <property type="match status" value="1"/>
</dbReference>
<accession>A0A167E116</accession>
<dbReference type="Proteomes" id="UP000076584">
    <property type="component" value="Unassembled WGS sequence"/>
</dbReference>
<keyword evidence="4" id="KW-0138">CF(0)</keyword>
<dbReference type="EMBL" id="LFIW01000856">
    <property type="protein sequence ID" value="KZL84574.1"/>
    <property type="molecule type" value="Genomic_DNA"/>
</dbReference>
<proteinExistence type="inferred from homology"/>
<keyword evidence="7" id="KW-0496">Mitochondrion</keyword>
<evidence type="ECO:0000313" key="12">
    <source>
        <dbReference type="Proteomes" id="UP000076584"/>
    </source>
</evidence>
<evidence type="ECO:0000256" key="5">
    <source>
        <dbReference type="ARBA" id="ARBA00022781"/>
    </source>
</evidence>
<evidence type="ECO:0000256" key="1">
    <source>
        <dbReference type="ARBA" id="ARBA00004325"/>
    </source>
</evidence>
<feature type="compositionally biased region" description="Basic residues" evidence="10">
    <location>
        <begin position="1"/>
        <end position="12"/>
    </location>
</feature>
<dbReference type="AlphaFoldDB" id="A0A167E116"/>
<evidence type="ECO:0000256" key="10">
    <source>
        <dbReference type="SAM" id="MobiDB-lite"/>
    </source>
</evidence>
<feature type="compositionally biased region" description="Basic residues" evidence="10">
    <location>
        <begin position="24"/>
        <end position="34"/>
    </location>
</feature>
<dbReference type="PANTHER" id="PTHR12386">
    <property type="entry name" value="ATP SYNTHASE SUBUNIT"/>
    <property type="match status" value="1"/>
</dbReference>
<evidence type="ECO:0000256" key="2">
    <source>
        <dbReference type="ARBA" id="ARBA00005699"/>
    </source>
</evidence>
<dbReference type="GO" id="GO:0015986">
    <property type="term" value="P:proton motive force-driven ATP synthesis"/>
    <property type="evidence" value="ECO:0007669"/>
    <property type="project" value="InterPro"/>
</dbReference>
<gene>
    <name evidence="11" type="ORF">CI238_07210</name>
</gene>
<feature type="compositionally biased region" description="Polar residues" evidence="10">
    <location>
        <begin position="42"/>
        <end position="56"/>
    </location>
</feature>
<keyword evidence="6" id="KW-0406">Ion transport</keyword>